<evidence type="ECO:0000313" key="2">
    <source>
        <dbReference type="Proteomes" id="UP000230167"/>
    </source>
</evidence>
<gene>
    <name evidence="1" type="ORF">B9Y64_06360</name>
</gene>
<accession>A0A2J0UCN4</accession>
<dbReference type="Proteomes" id="UP000230167">
    <property type="component" value="Unassembled WGS sequence"/>
</dbReference>
<comment type="caution">
    <text evidence="1">The sequence shown here is derived from an EMBL/GenBank/DDBJ whole genome shotgun (WGS) entry which is preliminary data.</text>
</comment>
<dbReference type="RefSeq" id="WP_100439988.1">
    <property type="nucleotide sequence ID" value="NZ_CBCPIZ010000012.1"/>
</dbReference>
<proteinExistence type="predicted"/>
<dbReference type="EMBL" id="NEQV01000002">
    <property type="protein sequence ID" value="PJL31205.1"/>
    <property type="molecule type" value="Genomic_DNA"/>
</dbReference>
<name>A0A2J0UCN4_STEMA</name>
<sequence length="119" mass="13572">MKIDLLVEWYDGELQQVMEDGGRYFYAICVAADFSETALDRVYFVFNLLPRERRTIGGLLAASDVEGLDHLLREKLYGRLGALFEGDPSSWQLNSVDFDVEPAPYLKFFRFPVVDALVA</sequence>
<reference evidence="1 2" key="1">
    <citation type="journal article" date="2017" name="Front. Microbiol.">
        <title>Double-Face Meets the Bacterial World: The Opportunistic Pathogen Stenotrophomonas maltophilia.</title>
        <authorList>
            <person name="Lira F."/>
            <person name="Berg G."/>
            <person name="Martinez J.L."/>
        </authorList>
    </citation>
    <scope>NUCLEOTIDE SEQUENCE [LARGE SCALE GENOMIC DNA]</scope>
    <source>
        <strain evidence="1 2">EA1</strain>
    </source>
</reference>
<dbReference type="AlphaFoldDB" id="A0A2J0UCN4"/>
<dbReference type="OrthoDB" id="6052527at2"/>
<organism evidence="1 2">
    <name type="scientific">Stenotrophomonas maltophilia</name>
    <name type="common">Pseudomonas maltophilia</name>
    <name type="synonym">Xanthomonas maltophilia</name>
    <dbReference type="NCBI Taxonomy" id="40324"/>
    <lineage>
        <taxon>Bacteria</taxon>
        <taxon>Pseudomonadati</taxon>
        <taxon>Pseudomonadota</taxon>
        <taxon>Gammaproteobacteria</taxon>
        <taxon>Lysobacterales</taxon>
        <taxon>Lysobacteraceae</taxon>
        <taxon>Stenotrophomonas</taxon>
        <taxon>Stenotrophomonas maltophilia group</taxon>
    </lineage>
</organism>
<protein>
    <submittedName>
        <fullName evidence="1">Uncharacterized protein</fullName>
    </submittedName>
</protein>
<evidence type="ECO:0000313" key="1">
    <source>
        <dbReference type="EMBL" id="PJL31205.1"/>
    </source>
</evidence>